<gene>
    <name evidence="3" type="ORF">O4220_00030</name>
</gene>
<reference evidence="3" key="1">
    <citation type="submission" date="2022-12" db="EMBL/GenBank/DDBJ databases">
        <authorList>
            <person name="Krivoruchko A.V."/>
            <person name="Elkin A."/>
        </authorList>
    </citation>
    <scope>NUCLEOTIDE SEQUENCE</scope>
    <source>
        <strain evidence="3">IEGM 1391</strain>
    </source>
</reference>
<accession>A0ABT4M7G5</accession>
<organism evidence="3 4">
    <name type="scientific">Rhodococcus ruber</name>
    <dbReference type="NCBI Taxonomy" id="1830"/>
    <lineage>
        <taxon>Bacteria</taxon>
        <taxon>Bacillati</taxon>
        <taxon>Actinomycetota</taxon>
        <taxon>Actinomycetes</taxon>
        <taxon>Mycobacteriales</taxon>
        <taxon>Nocardiaceae</taxon>
        <taxon>Rhodococcus</taxon>
    </lineage>
</organism>
<name>A0ABT4M7G5_9NOCA</name>
<keyword evidence="4" id="KW-1185">Reference proteome</keyword>
<dbReference type="InterPro" id="IPR000073">
    <property type="entry name" value="AB_hydrolase_1"/>
</dbReference>
<comment type="caution">
    <text evidence="3">The sequence shown here is derived from an EMBL/GenBank/DDBJ whole genome shotgun (WGS) entry which is preliminary data.</text>
</comment>
<dbReference type="GO" id="GO:0016787">
    <property type="term" value="F:hydrolase activity"/>
    <property type="evidence" value="ECO:0007669"/>
    <property type="project" value="UniProtKB-KW"/>
</dbReference>
<feature type="domain" description="AB hydrolase-1" evidence="2">
    <location>
        <begin position="19"/>
        <end position="214"/>
    </location>
</feature>
<sequence>MNHHNLAVQTFGSGARSAILAIHGGRGPGSMQQLAARLGVEHEVVLPTHPGWDGQPRDSAISSVPDLAQRYLTLLLDANLADVTVVASSFGGWIAAEMALLAQPEVIGRMVLLNPVGPAPTPSEIARQSPTRSTEVPDPYMDLVRSYTGPMMCSPDLSERLGAVAQPTLIVWGADDPVLPPAYGQRMATDLADATCLVVPGAGHLPHLEAPEQTLTAIRGFLDGTSMTTVTR</sequence>
<dbReference type="Gene3D" id="3.40.50.1820">
    <property type="entry name" value="alpha/beta hydrolase"/>
    <property type="match status" value="1"/>
</dbReference>
<dbReference type="SUPFAM" id="SSF53474">
    <property type="entry name" value="alpha/beta-Hydrolases"/>
    <property type="match status" value="1"/>
</dbReference>
<evidence type="ECO:0000256" key="1">
    <source>
        <dbReference type="ARBA" id="ARBA00022801"/>
    </source>
</evidence>
<dbReference type="InterPro" id="IPR029058">
    <property type="entry name" value="AB_hydrolase_fold"/>
</dbReference>
<protein>
    <submittedName>
        <fullName evidence="3">Alpha/beta hydrolase</fullName>
    </submittedName>
</protein>
<dbReference type="PANTHER" id="PTHR43798">
    <property type="entry name" value="MONOACYLGLYCEROL LIPASE"/>
    <property type="match status" value="1"/>
</dbReference>
<proteinExistence type="predicted"/>
<evidence type="ECO:0000313" key="4">
    <source>
        <dbReference type="Proteomes" id="UP001081071"/>
    </source>
</evidence>
<keyword evidence="1 3" id="KW-0378">Hydrolase</keyword>
<dbReference type="Proteomes" id="UP001081071">
    <property type="component" value="Unassembled WGS sequence"/>
</dbReference>
<dbReference type="RefSeq" id="WP_269601524.1">
    <property type="nucleotide sequence ID" value="NZ_JAPWIJ010000001.1"/>
</dbReference>
<dbReference type="EMBL" id="JAPWIJ010000001">
    <property type="protein sequence ID" value="MCZ4516882.1"/>
    <property type="molecule type" value="Genomic_DNA"/>
</dbReference>
<dbReference type="PANTHER" id="PTHR43798:SF31">
    <property type="entry name" value="AB HYDROLASE SUPERFAMILY PROTEIN YCLE"/>
    <property type="match status" value="1"/>
</dbReference>
<evidence type="ECO:0000313" key="3">
    <source>
        <dbReference type="EMBL" id="MCZ4516882.1"/>
    </source>
</evidence>
<dbReference type="Pfam" id="PF12697">
    <property type="entry name" value="Abhydrolase_6"/>
    <property type="match status" value="1"/>
</dbReference>
<evidence type="ECO:0000259" key="2">
    <source>
        <dbReference type="Pfam" id="PF12697"/>
    </source>
</evidence>
<dbReference type="InterPro" id="IPR050266">
    <property type="entry name" value="AB_hydrolase_sf"/>
</dbReference>